<gene>
    <name evidence="2" type="ORF">SAMN02982922_5249</name>
</gene>
<evidence type="ECO:0000256" key="1">
    <source>
        <dbReference type="SAM" id="Phobius"/>
    </source>
</evidence>
<keyword evidence="1" id="KW-0812">Transmembrane</keyword>
<accession>A0A1X7PTW4</accession>
<keyword evidence="1" id="KW-1133">Transmembrane helix</keyword>
<dbReference type="EMBL" id="FXBL01000004">
    <property type="protein sequence ID" value="SMH54893.1"/>
    <property type="molecule type" value="Genomic_DNA"/>
</dbReference>
<dbReference type="Proteomes" id="UP000193083">
    <property type="component" value="Unassembled WGS sequence"/>
</dbReference>
<organism evidence="2 3">
    <name type="scientific">Mesorhizobium australicum</name>
    <dbReference type="NCBI Taxonomy" id="536018"/>
    <lineage>
        <taxon>Bacteria</taxon>
        <taxon>Pseudomonadati</taxon>
        <taxon>Pseudomonadota</taxon>
        <taxon>Alphaproteobacteria</taxon>
        <taxon>Hyphomicrobiales</taxon>
        <taxon>Phyllobacteriaceae</taxon>
        <taxon>Mesorhizobium</taxon>
    </lineage>
</organism>
<sequence>MFVRFLKDRSGATAVEYGMILVCLSLVIVGGITHFGNRMEVRFLEIAKFLDDTPTQ</sequence>
<dbReference type="AlphaFoldDB" id="A0A1X7PTW4"/>
<dbReference type="Pfam" id="PF04964">
    <property type="entry name" value="Flp_Fap"/>
    <property type="match status" value="1"/>
</dbReference>
<dbReference type="RefSeq" id="WP_244561846.1">
    <property type="nucleotide sequence ID" value="NZ_FXBL01000004.1"/>
</dbReference>
<keyword evidence="3" id="KW-1185">Reference proteome</keyword>
<keyword evidence="1" id="KW-0472">Membrane</keyword>
<dbReference type="InterPro" id="IPR007047">
    <property type="entry name" value="Flp_Fap"/>
</dbReference>
<feature type="transmembrane region" description="Helical" evidence="1">
    <location>
        <begin position="17"/>
        <end position="36"/>
    </location>
</feature>
<proteinExistence type="predicted"/>
<name>A0A1X7PTW4_9HYPH</name>
<reference evidence="2 3" key="1">
    <citation type="submission" date="2017-04" db="EMBL/GenBank/DDBJ databases">
        <authorList>
            <person name="Afonso C.L."/>
            <person name="Miller P.J."/>
            <person name="Scott M.A."/>
            <person name="Spackman E."/>
            <person name="Goraichik I."/>
            <person name="Dimitrov K.M."/>
            <person name="Suarez D.L."/>
            <person name="Swayne D.E."/>
        </authorList>
    </citation>
    <scope>NUCLEOTIDE SEQUENCE [LARGE SCALE GENOMIC DNA]</scope>
    <source>
        <strain evidence="2 3">B5P</strain>
    </source>
</reference>
<evidence type="ECO:0000313" key="2">
    <source>
        <dbReference type="EMBL" id="SMH54893.1"/>
    </source>
</evidence>
<evidence type="ECO:0000313" key="3">
    <source>
        <dbReference type="Proteomes" id="UP000193083"/>
    </source>
</evidence>
<protein>
    <submittedName>
        <fullName evidence="2">Pilus assembly protein Flp/PilA</fullName>
    </submittedName>
</protein>